<sequence length="96" mass="11085">MREMRTTVRLDEDLMRQVKEYAARKNRTVTSIMEDSLRQLLERERRDAVDGPRADLIVFSGDGLHVGIDLDDRSTWAEDAEAEDAEHFRAVDHVDA</sequence>
<organism evidence="2 3">
    <name type="scientific">Jiangella anatolica</name>
    <dbReference type="NCBI Taxonomy" id="2670374"/>
    <lineage>
        <taxon>Bacteria</taxon>
        <taxon>Bacillati</taxon>
        <taxon>Actinomycetota</taxon>
        <taxon>Actinomycetes</taxon>
        <taxon>Jiangellales</taxon>
        <taxon>Jiangellaceae</taxon>
        <taxon>Jiangella</taxon>
    </lineage>
</organism>
<feature type="domain" description="Ribbon-helix-helix protein CopG" evidence="1">
    <location>
        <begin position="4"/>
        <end position="44"/>
    </location>
</feature>
<dbReference type="SUPFAM" id="SSF47598">
    <property type="entry name" value="Ribbon-helix-helix"/>
    <property type="match status" value="1"/>
</dbReference>
<dbReference type="InterPro" id="IPR002145">
    <property type="entry name" value="CopG"/>
</dbReference>
<dbReference type="Gene3D" id="1.10.1220.10">
    <property type="entry name" value="Met repressor-like"/>
    <property type="match status" value="1"/>
</dbReference>
<evidence type="ECO:0000313" key="2">
    <source>
        <dbReference type="EMBL" id="PZF81055.1"/>
    </source>
</evidence>
<proteinExistence type="predicted"/>
<dbReference type="AlphaFoldDB" id="A0A2W2B0X2"/>
<comment type="caution">
    <text evidence="2">The sequence shown here is derived from an EMBL/GenBank/DDBJ whole genome shotgun (WGS) entry which is preliminary data.</text>
</comment>
<protein>
    <submittedName>
        <fullName evidence="2">DUF2191 domain-containing protein</fullName>
    </submittedName>
</protein>
<dbReference type="InterPro" id="IPR010985">
    <property type="entry name" value="Ribbon_hlx_hlx"/>
</dbReference>
<dbReference type="Pfam" id="PF01402">
    <property type="entry name" value="RHH_1"/>
    <property type="match status" value="1"/>
</dbReference>
<dbReference type="EMBL" id="POTW01000067">
    <property type="protein sequence ID" value="PZF81055.1"/>
    <property type="molecule type" value="Genomic_DNA"/>
</dbReference>
<dbReference type="InterPro" id="IPR013321">
    <property type="entry name" value="Arc_rbn_hlx_hlx"/>
</dbReference>
<evidence type="ECO:0000259" key="1">
    <source>
        <dbReference type="Pfam" id="PF01402"/>
    </source>
</evidence>
<keyword evidence="3" id="KW-1185">Reference proteome</keyword>
<dbReference type="GO" id="GO:0006355">
    <property type="term" value="P:regulation of DNA-templated transcription"/>
    <property type="evidence" value="ECO:0007669"/>
    <property type="project" value="InterPro"/>
</dbReference>
<dbReference type="Proteomes" id="UP000248764">
    <property type="component" value="Unassembled WGS sequence"/>
</dbReference>
<reference evidence="2 3" key="1">
    <citation type="submission" date="2018-01" db="EMBL/GenBank/DDBJ databases">
        <title>Draft genome sequence of Jiangella sp. GTF31.</title>
        <authorList>
            <person name="Sahin N."/>
            <person name="Ay H."/>
            <person name="Saygin H."/>
        </authorList>
    </citation>
    <scope>NUCLEOTIDE SEQUENCE [LARGE SCALE GENOMIC DNA]</scope>
    <source>
        <strain evidence="2 3">GTF31</strain>
    </source>
</reference>
<evidence type="ECO:0000313" key="3">
    <source>
        <dbReference type="Proteomes" id="UP000248764"/>
    </source>
</evidence>
<accession>A0A2W2B0X2</accession>
<name>A0A2W2B0X2_9ACTN</name>
<gene>
    <name evidence="2" type="ORF">C1I92_22780</name>
</gene>